<dbReference type="WBParaSite" id="ALUE_0002137601-mRNA-1">
    <property type="protein sequence ID" value="ALUE_0002137601-mRNA-1"/>
    <property type="gene ID" value="ALUE_0002137601"/>
</dbReference>
<dbReference type="AlphaFoldDB" id="A0A0M3IRJ8"/>
<accession>A0A0M3IRJ8</accession>
<reference evidence="2" key="1">
    <citation type="submission" date="2017-02" db="UniProtKB">
        <authorList>
            <consortium name="WormBaseParasite"/>
        </authorList>
    </citation>
    <scope>IDENTIFICATION</scope>
</reference>
<evidence type="ECO:0000313" key="1">
    <source>
        <dbReference type="Proteomes" id="UP000036681"/>
    </source>
</evidence>
<name>A0A0M3IRJ8_ASCLU</name>
<proteinExistence type="predicted"/>
<keyword evidence="1" id="KW-1185">Reference proteome</keyword>
<protein>
    <submittedName>
        <fullName evidence="2">Uncharacterized protein</fullName>
    </submittedName>
</protein>
<evidence type="ECO:0000313" key="2">
    <source>
        <dbReference type="WBParaSite" id="ALUE_0002137601-mRNA-1"/>
    </source>
</evidence>
<dbReference type="Proteomes" id="UP000036681">
    <property type="component" value="Unplaced"/>
</dbReference>
<organism evidence="1 2">
    <name type="scientific">Ascaris lumbricoides</name>
    <name type="common">Giant roundworm</name>
    <dbReference type="NCBI Taxonomy" id="6252"/>
    <lineage>
        <taxon>Eukaryota</taxon>
        <taxon>Metazoa</taxon>
        <taxon>Ecdysozoa</taxon>
        <taxon>Nematoda</taxon>
        <taxon>Chromadorea</taxon>
        <taxon>Rhabditida</taxon>
        <taxon>Spirurina</taxon>
        <taxon>Ascaridomorpha</taxon>
        <taxon>Ascaridoidea</taxon>
        <taxon>Ascarididae</taxon>
        <taxon>Ascaris</taxon>
    </lineage>
</organism>
<sequence>MMTTVDSVGEMMTNTHSEAKSCRTGNWQTAIDLQVSENVVVQMGHCIHL</sequence>